<comment type="similarity">
    <text evidence="1">Belongs to the hexokinase family.</text>
</comment>
<dbReference type="SUPFAM" id="SSF53067">
    <property type="entry name" value="Actin-like ATPase domain"/>
    <property type="match status" value="1"/>
</dbReference>
<dbReference type="GO" id="GO:0006013">
    <property type="term" value="P:mannose metabolic process"/>
    <property type="evidence" value="ECO:0007669"/>
    <property type="project" value="TreeGrafter"/>
</dbReference>
<feature type="compositionally biased region" description="Polar residues" evidence="2">
    <location>
        <begin position="1"/>
        <end position="14"/>
    </location>
</feature>
<dbReference type="InterPro" id="IPR022672">
    <property type="entry name" value="Hexokinase_N"/>
</dbReference>
<dbReference type="EC" id="2.7.1.-" evidence="1"/>
<dbReference type="InterPro" id="IPR043129">
    <property type="entry name" value="ATPase_NBD"/>
</dbReference>
<dbReference type="GO" id="GO:0005739">
    <property type="term" value="C:mitochondrion"/>
    <property type="evidence" value="ECO:0007669"/>
    <property type="project" value="TreeGrafter"/>
</dbReference>
<dbReference type="Pfam" id="PF00349">
    <property type="entry name" value="Hexokinase_1"/>
    <property type="match status" value="1"/>
</dbReference>
<dbReference type="GO" id="GO:0001678">
    <property type="term" value="P:intracellular glucose homeostasis"/>
    <property type="evidence" value="ECO:0007669"/>
    <property type="project" value="InterPro"/>
</dbReference>
<gene>
    <name evidence="4" type="ORF">Aory04_000786100</name>
</gene>
<dbReference type="GO" id="GO:0006006">
    <property type="term" value="P:glucose metabolic process"/>
    <property type="evidence" value="ECO:0007669"/>
    <property type="project" value="TreeGrafter"/>
</dbReference>
<evidence type="ECO:0000313" key="4">
    <source>
        <dbReference type="EMBL" id="GMG32095.1"/>
    </source>
</evidence>
<dbReference type="GO" id="GO:0005524">
    <property type="term" value="F:ATP binding"/>
    <property type="evidence" value="ECO:0007669"/>
    <property type="project" value="UniProtKB-UniRule"/>
</dbReference>
<dbReference type="GO" id="GO:0005536">
    <property type="term" value="F:D-glucose binding"/>
    <property type="evidence" value="ECO:0007669"/>
    <property type="project" value="InterPro"/>
</dbReference>
<keyword evidence="1" id="KW-0808">Transferase</keyword>
<keyword evidence="1" id="KW-0324">Glycolysis</keyword>
<dbReference type="InterPro" id="IPR001312">
    <property type="entry name" value="Hexokinase"/>
</dbReference>
<feature type="region of interest" description="Disordered" evidence="2">
    <location>
        <begin position="1"/>
        <end position="22"/>
    </location>
</feature>
<feature type="domain" description="Hexokinase N-terminal" evidence="3">
    <location>
        <begin position="25"/>
        <end position="161"/>
    </location>
</feature>
<organism evidence="4 5">
    <name type="scientific">Aspergillus oryzae</name>
    <name type="common">Yellow koji mold</name>
    <dbReference type="NCBI Taxonomy" id="5062"/>
    <lineage>
        <taxon>Eukaryota</taxon>
        <taxon>Fungi</taxon>
        <taxon>Dikarya</taxon>
        <taxon>Ascomycota</taxon>
        <taxon>Pezizomycotina</taxon>
        <taxon>Eurotiomycetes</taxon>
        <taxon>Eurotiomycetidae</taxon>
        <taxon>Eurotiales</taxon>
        <taxon>Aspergillaceae</taxon>
        <taxon>Aspergillus</taxon>
        <taxon>Aspergillus subgen. Circumdati</taxon>
    </lineage>
</organism>
<comment type="caution">
    <text evidence="4">The sequence shown here is derived from an EMBL/GenBank/DDBJ whole genome shotgun (WGS) entry which is preliminary data.</text>
</comment>
<dbReference type="Gene3D" id="3.30.420.40">
    <property type="match status" value="1"/>
</dbReference>
<dbReference type="GO" id="GO:0008865">
    <property type="term" value="F:fructokinase activity"/>
    <property type="evidence" value="ECO:0007669"/>
    <property type="project" value="TreeGrafter"/>
</dbReference>
<dbReference type="Proteomes" id="UP001165205">
    <property type="component" value="Unassembled WGS sequence"/>
</dbReference>
<proteinExistence type="inferred from homology"/>
<evidence type="ECO:0000256" key="2">
    <source>
        <dbReference type="SAM" id="MobiDB-lite"/>
    </source>
</evidence>
<keyword evidence="1" id="KW-0547">Nucleotide-binding</keyword>
<dbReference type="PROSITE" id="PS51748">
    <property type="entry name" value="HEXOKINASE_2"/>
    <property type="match status" value="1"/>
</dbReference>
<dbReference type="PANTHER" id="PTHR19443:SF29">
    <property type="entry name" value="PHOSPHOTRANSFERASE"/>
    <property type="match status" value="1"/>
</dbReference>
<evidence type="ECO:0000259" key="3">
    <source>
        <dbReference type="Pfam" id="PF00349"/>
    </source>
</evidence>
<dbReference type="GO" id="GO:0004340">
    <property type="term" value="F:glucokinase activity"/>
    <property type="evidence" value="ECO:0007669"/>
    <property type="project" value="TreeGrafter"/>
</dbReference>
<keyword evidence="1" id="KW-0418">Kinase</keyword>
<evidence type="ECO:0000256" key="1">
    <source>
        <dbReference type="RuleBase" id="RU362007"/>
    </source>
</evidence>
<evidence type="ECO:0000313" key="5">
    <source>
        <dbReference type="Proteomes" id="UP001165205"/>
    </source>
</evidence>
<keyword evidence="1" id="KW-0067">ATP-binding</keyword>
<reference evidence="4" key="1">
    <citation type="submission" date="2023-04" db="EMBL/GenBank/DDBJ databases">
        <title>Aspergillus oryzae NBRC 4228.</title>
        <authorList>
            <person name="Ichikawa N."/>
            <person name="Sato H."/>
            <person name="Tonouchi N."/>
        </authorList>
    </citation>
    <scope>NUCLEOTIDE SEQUENCE</scope>
    <source>
        <strain evidence="4">NBRC 4228</strain>
    </source>
</reference>
<protein>
    <recommendedName>
        <fullName evidence="1">Phosphotransferase</fullName>
        <ecNumber evidence="1">2.7.1.-</ecNumber>
    </recommendedName>
</protein>
<sequence length="164" mass="18395">MRTEFSSATSSGGMSHTSAKSSSDLSSFLQPLRIGIDTLYDLSYRLSLTYKKLAASPEHFFPTPITRLPTGLETGRYLAVYVGLSYLRVAFIDLLGDQQRVRRTLEKAWPIEEHLRRDRAPDLFTFIGDCIADVVRDSLNSPSEEVPRELTTGISFCFPIRLAS</sequence>
<name>A0AAN5BZY2_ASPOZ</name>
<dbReference type="AlphaFoldDB" id="A0AAN5BZY2"/>
<dbReference type="PANTHER" id="PTHR19443">
    <property type="entry name" value="HEXOKINASE"/>
    <property type="match status" value="1"/>
</dbReference>
<dbReference type="EMBL" id="BSYA01000095">
    <property type="protein sequence ID" value="GMG32095.1"/>
    <property type="molecule type" value="Genomic_DNA"/>
</dbReference>
<dbReference type="GO" id="GO:0005829">
    <property type="term" value="C:cytosol"/>
    <property type="evidence" value="ECO:0007669"/>
    <property type="project" value="TreeGrafter"/>
</dbReference>
<dbReference type="GO" id="GO:0019158">
    <property type="term" value="F:mannokinase activity"/>
    <property type="evidence" value="ECO:0007669"/>
    <property type="project" value="TreeGrafter"/>
</dbReference>
<accession>A0AAN5BZY2</accession>
<dbReference type="GO" id="GO:0006096">
    <property type="term" value="P:glycolytic process"/>
    <property type="evidence" value="ECO:0007669"/>
    <property type="project" value="UniProtKB-KW"/>
</dbReference>